<name>A0ABZ0JXH2_9GAMM</name>
<evidence type="ECO:0000259" key="2">
    <source>
        <dbReference type="Pfam" id="PF17425"/>
    </source>
</evidence>
<organism evidence="3 4">
    <name type="scientific">Shewanella youngdeokensis</name>
    <dbReference type="NCBI Taxonomy" id="2999068"/>
    <lineage>
        <taxon>Bacteria</taxon>
        <taxon>Pseudomonadati</taxon>
        <taxon>Pseudomonadota</taxon>
        <taxon>Gammaproteobacteria</taxon>
        <taxon>Alteromonadales</taxon>
        <taxon>Shewanellaceae</taxon>
        <taxon>Shewanella</taxon>
    </lineage>
</organism>
<dbReference type="Pfam" id="PF17425">
    <property type="entry name" value="Arylsulfotran_N"/>
    <property type="match status" value="1"/>
</dbReference>
<keyword evidence="1" id="KW-0732">Signal</keyword>
<keyword evidence="4" id="KW-1185">Reference proteome</keyword>
<feature type="signal peptide" evidence="1">
    <location>
        <begin position="1"/>
        <end position="23"/>
    </location>
</feature>
<evidence type="ECO:0000313" key="4">
    <source>
        <dbReference type="Proteomes" id="UP001529491"/>
    </source>
</evidence>
<dbReference type="InterPro" id="IPR010262">
    <property type="entry name" value="Arylsulfotransferase_bact"/>
</dbReference>
<proteinExistence type="predicted"/>
<gene>
    <name evidence="3" type="ORF">RGE70_14195</name>
</gene>
<sequence length="588" mass="65991">MKKTILALALAATALSIAGPATAGKFNAIKPPPAQGQLGSVIVNPYGLAPQTAVIDLGGYEIDYAEIIVHGKGKNGVDIEYDAHRETILNHNGIPVFGLYADHDNQVTVKYEKNGKKIEETYSIWTLPQQGGAVVNGVKANFPEVNVKKVDPEFKDRLYLMNYLLPVPGSYDVSWKGGMGAMEWDRWSFVYVLDTEGETRWALDTKMLHNVKELDKRGIMMGFHQEENGDLVFGQGQKIYRMDMFGKMIFEWDLPRGYQDFSHDMKTMPNGHYLVRAAKTDYLRKDGKRVHTVRDHILEMDQNGKLVEVWDLNNILDNMRDDLLISLNAGAVCLNIDQEKMGKKAKIEPDAPFADIPGVGAGRNWAHVNSIDYDANDDSIILSLRHQGNVKIGRDKEVKWILSPKAGWTGEFADKVLQPVDANGKEINCTDKGLCKDSDFDFTYTQHTTWLTGKTYKDGSIGVSSFDNGDGRYMDQPALATMKYSRAVEYKINEDDMTVEQIWEYGKDRGFDWYSVVTSNVSYEADKDTMFTLSANTHLGTKGRRSGGTLNEIKYGTQDVAVEIDFLYLMPRNAAYRAVVIHPDKAVK</sequence>
<dbReference type="Proteomes" id="UP001529491">
    <property type="component" value="Chromosome"/>
</dbReference>
<evidence type="ECO:0000313" key="3">
    <source>
        <dbReference type="EMBL" id="WOT04464.1"/>
    </source>
</evidence>
<feature type="domain" description="Arylsulfotransferase N-terminal" evidence="2">
    <location>
        <begin position="40"/>
        <end position="124"/>
    </location>
</feature>
<dbReference type="EMBL" id="CP136522">
    <property type="protein sequence ID" value="WOT04464.1"/>
    <property type="molecule type" value="Genomic_DNA"/>
</dbReference>
<dbReference type="PANTHER" id="PTHR35340">
    <property type="entry name" value="PQQ ENZYME REPEAT PROTEIN-RELATED"/>
    <property type="match status" value="1"/>
</dbReference>
<dbReference type="Gene3D" id="2.60.40.3100">
    <property type="entry name" value="Arylsulphate sulphotransferase monomer, N-terminal domain"/>
    <property type="match status" value="1"/>
</dbReference>
<reference evidence="3 4" key="1">
    <citation type="submission" date="2023-10" db="EMBL/GenBank/DDBJ databases">
        <title>Complete genome sequence of Shewanella sp. DAU334.</title>
        <authorList>
            <person name="Lee Y.-S."/>
            <person name="Jeong H.-R."/>
            <person name="Hwang E.-J."/>
            <person name="Choi Y.-L."/>
            <person name="Kim G.-D."/>
        </authorList>
    </citation>
    <scope>NUCLEOTIDE SEQUENCE [LARGE SCALE GENOMIC DNA]</scope>
    <source>
        <strain evidence="3 4">DAU334</strain>
    </source>
</reference>
<dbReference type="RefSeq" id="WP_310472094.1">
    <property type="nucleotide sequence ID" value="NZ_CP136522.1"/>
</dbReference>
<dbReference type="PANTHER" id="PTHR35340:SF10">
    <property type="entry name" value="CYTOPLASMIC PROTEIN"/>
    <property type="match status" value="1"/>
</dbReference>
<dbReference type="InterPro" id="IPR035391">
    <property type="entry name" value="Arylsulfotran_N"/>
</dbReference>
<accession>A0ABZ0JXH2</accession>
<feature type="chain" id="PRO_5045977211" evidence="1">
    <location>
        <begin position="24"/>
        <end position="588"/>
    </location>
</feature>
<dbReference type="Pfam" id="PF05935">
    <property type="entry name" value="Arylsulfotrans"/>
    <property type="match status" value="1"/>
</dbReference>
<evidence type="ECO:0000256" key="1">
    <source>
        <dbReference type="SAM" id="SignalP"/>
    </source>
</evidence>
<protein>
    <submittedName>
        <fullName evidence="3">Aryl-sulfate sulfotransferase</fullName>
    </submittedName>
</protein>
<dbReference type="InterPro" id="IPR038477">
    <property type="entry name" value="ASST_N_sf"/>
</dbReference>
<dbReference type="InterPro" id="IPR053143">
    <property type="entry name" value="Arylsulfate_ST"/>
</dbReference>